<sequence length="59" mass="6646">MTMKDLDKAEVDELIVTTFRELKKAVNNYSKGSIELYSSTLRALVPLRGQVAKDEQDDA</sequence>
<protein>
    <submittedName>
        <fullName evidence="1">Uncharacterized protein</fullName>
    </submittedName>
</protein>
<name>A0A365P6I5_9ACTN</name>
<evidence type="ECO:0000313" key="1">
    <source>
        <dbReference type="EMBL" id="RBA30115.1"/>
    </source>
</evidence>
<comment type="caution">
    <text evidence="1">The sequence shown here is derived from an EMBL/GenBank/DDBJ whole genome shotgun (WGS) entry which is preliminary data.</text>
</comment>
<dbReference type="EMBL" id="QNTT01000097">
    <property type="protein sequence ID" value="RBA30115.1"/>
    <property type="molecule type" value="Genomic_DNA"/>
</dbReference>
<accession>A0A365P6I5</accession>
<gene>
    <name evidence="1" type="ORF">DQ226_17805</name>
</gene>
<organism evidence="1 2">
    <name type="scientific">Dietzia maris</name>
    <dbReference type="NCBI Taxonomy" id="37915"/>
    <lineage>
        <taxon>Bacteria</taxon>
        <taxon>Bacillati</taxon>
        <taxon>Actinomycetota</taxon>
        <taxon>Actinomycetes</taxon>
        <taxon>Mycobacteriales</taxon>
        <taxon>Dietziaceae</taxon>
        <taxon>Dietzia</taxon>
    </lineage>
</organism>
<evidence type="ECO:0000313" key="2">
    <source>
        <dbReference type="Proteomes" id="UP000252187"/>
    </source>
</evidence>
<dbReference type="Proteomes" id="UP000252187">
    <property type="component" value="Unassembled WGS sequence"/>
</dbReference>
<dbReference type="AlphaFoldDB" id="A0A365P6I5"/>
<proteinExistence type="predicted"/>
<reference evidence="1 2" key="1">
    <citation type="submission" date="2018-06" db="EMBL/GenBank/DDBJ databases">
        <title>Whole genome sequencing of four bacterial strains from South Shetland trench revealing bio-synthetic gene clusters.</title>
        <authorList>
            <person name="Abdel-Mageed W.M."/>
            <person name="Lehri B."/>
            <person name="Jarmusch S.A."/>
            <person name="Miranda K."/>
            <person name="Goodfellow M."/>
            <person name="Jaspars M."/>
            <person name="Karlyshev A.V."/>
        </authorList>
    </citation>
    <scope>NUCLEOTIDE SEQUENCE [LARGE SCALE GENOMIC DNA]</scope>
    <source>
        <strain evidence="1 2">SST1</strain>
    </source>
</reference>